<accession>A0ACD5XCN1</accession>
<protein>
    <submittedName>
        <fullName evidence="1">Uncharacterized protein</fullName>
    </submittedName>
</protein>
<name>A0ACD5XCN1_AVESA</name>
<dbReference type="Proteomes" id="UP001732700">
    <property type="component" value="Chromosome 4D"/>
</dbReference>
<reference evidence="1" key="1">
    <citation type="submission" date="2021-05" db="EMBL/GenBank/DDBJ databases">
        <authorList>
            <person name="Scholz U."/>
            <person name="Mascher M."/>
            <person name="Fiebig A."/>
        </authorList>
    </citation>
    <scope>NUCLEOTIDE SEQUENCE [LARGE SCALE GENOMIC DNA]</scope>
</reference>
<evidence type="ECO:0000313" key="1">
    <source>
        <dbReference type="EnsemblPlants" id="AVESA.00010b.r2.4DG0768940.1.CDS"/>
    </source>
</evidence>
<keyword evidence="2" id="KW-1185">Reference proteome</keyword>
<sequence>MGSSSSVVSWWEQEQLRTLVLGSLAVQYFLFFFAGRRKSRIPPCCRFFIWISYLASDALAIYALATLFNRQKKMQYHSRDLQVLWAPILLIHLGGQLVITAYNIEDNELWKRHIITSLSQVTVAMYVFCKSWPTSADKKLLAAAICLRAAKCFQKPLALMRASFSSLDRFLDQWAVGITDKTNNLEDYVRRAKTFMLQKGSESNDGMQYIYKFSSLFGLVALDGKWSATVAQHNLIGFFAQTKKHSKLVCFARSLSCEVFIRQIFAIESCYSSKHITKIVRQHIQDGWKTYITDTQSYKEFNDIRGSRKHLCNVAYDELLEICKGQETLLNERELAQKVVSTNISIEIYFVKEAVEVYTRLIDIDMNKMWKVIQGVWVEMLCFSAGRCRGYLHAKSIGSGGEFLSYIWLLLHNTGMETFQHKLERMQNVRLPMENKRNEKKDHLEGHKGKNPCSCNLSRTYNPEQREYFSRSSGLIGQIRRTLCSVFLDALLWWQERWRGRRFERGISDNKAVFPFSWRLSELVLLRGARRLPQMLLDELPWWKLISNGGYGEASFNKRFLVSSWCWTSKPLNPFLAGHGGLVEGFPVAASFGSRRAWGVSDTAFPWSIPSAAQVRLPNPVADRQHLQAPATASSQGVLYLQRRPYSGGAAKFLSSPAPCGLDGAGGGASCSRPELTGGVGGPDCFFCKVARVCFASWKDSASNVLFVGVRTAPFYY</sequence>
<organism evidence="1 2">
    <name type="scientific">Avena sativa</name>
    <name type="common">Oat</name>
    <dbReference type="NCBI Taxonomy" id="4498"/>
    <lineage>
        <taxon>Eukaryota</taxon>
        <taxon>Viridiplantae</taxon>
        <taxon>Streptophyta</taxon>
        <taxon>Embryophyta</taxon>
        <taxon>Tracheophyta</taxon>
        <taxon>Spermatophyta</taxon>
        <taxon>Magnoliopsida</taxon>
        <taxon>Liliopsida</taxon>
        <taxon>Poales</taxon>
        <taxon>Poaceae</taxon>
        <taxon>BOP clade</taxon>
        <taxon>Pooideae</taxon>
        <taxon>Poodae</taxon>
        <taxon>Poeae</taxon>
        <taxon>Poeae Chloroplast Group 1 (Aveneae type)</taxon>
        <taxon>Aveninae</taxon>
        <taxon>Avena</taxon>
    </lineage>
</organism>
<proteinExistence type="predicted"/>
<evidence type="ECO:0000313" key="2">
    <source>
        <dbReference type="Proteomes" id="UP001732700"/>
    </source>
</evidence>
<reference evidence="1" key="2">
    <citation type="submission" date="2025-09" db="UniProtKB">
        <authorList>
            <consortium name="EnsemblPlants"/>
        </authorList>
    </citation>
    <scope>IDENTIFICATION</scope>
</reference>
<dbReference type="EnsemblPlants" id="AVESA.00010b.r2.4DG0768940.1">
    <property type="protein sequence ID" value="AVESA.00010b.r2.4DG0768940.1.CDS"/>
    <property type="gene ID" value="AVESA.00010b.r2.4DG0768940"/>
</dbReference>